<dbReference type="Gene3D" id="1.20.1070.10">
    <property type="entry name" value="Rhodopsin 7-helix transmembrane proteins"/>
    <property type="match status" value="1"/>
</dbReference>
<feature type="transmembrane region" description="Helical" evidence="5">
    <location>
        <begin position="107"/>
        <end position="130"/>
    </location>
</feature>
<dbReference type="Pfam" id="PF00001">
    <property type="entry name" value="7tm_1"/>
    <property type="match status" value="1"/>
</dbReference>
<evidence type="ECO:0000256" key="1">
    <source>
        <dbReference type="ARBA" id="ARBA00004370"/>
    </source>
</evidence>
<dbReference type="AlphaFoldDB" id="A0A183V3Y6"/>
<keyword evidence="4 5" id="KW-0472">Membrane</keyword>
<proteinExistence type="predicted"/>
<accession>A0A183V3Y6</accession>
<feature type="transmembrane region" description="Helical" evidence="5">
    <location>
        <begin position="79"/>
        <end position="100"/>
    </location>
</feature>
<feature type="transmembrane region" description="Helical" evidence="5">
    <location>
        <begin position="39"/>
        <end position="67"/>
    </location>
</feature>
<organism evidence="7 8">
    <name type="scientific">Toxocara canis</name>
    <name type="common">Canine roundworm</name>
    <dbReference type="NCBI Taxonomy" id="6265"/>
    <lineage>
        <taxon>Eukaryota</taxon>
        <taxon>Metazoa</taxon>
        <taxon>Ecdysozoa</taxon>
        <taxon>Nematoda</taxon>
        <taxon>Chromadorea</taxon>
        <taxon>Rhabditida</taxon>
        <taxon>Spirurina</taxon>
        <taxon>Ascaridomorpha</taxon>
        <taxon>Ascaridoidea</taxon>
        <taxon>Toxocaridae</taxon>
        <taxon>Toxocara</taxon>
    </lineage>
</organism>
<dbReference type="GO" id="GO:0004930">
    <property type="term" value="F:G protein-coupled receptor activity"/>
    <property type="evidence" value="ECO:0007669"/>
    <property type="project" value="InterPro"/>
</dbReference>
<dbReference type="InterPro" id="IPR017452">
    <property type="entry name" value="GPCR_Rhodpsn_7TM"/>
</dbReference>
<evidence type="ECO:0000313" key="8">
    <source>
        <dbReference type="WBParaSite" id="TCNE_0001545701-mRNA-1"/>
    </source>
</evidence>
<comment type="subcellular location">
    <subcellularLocation>
        <location evidence="1">Membrane</location>
    </subcellularLocation>
</comment>
<dbReference type="GO" id="GO:0016020">
    <property type="term" value="C:membrane"/>
    <property type="evidence" value="ECO:0007669"/>
    <property type="project" value="UniProtKB-SubCell"/>
</dbReference>
<reference evidence="8" key="1">
    <citation type="submission" date="2016-06" db="UniProtKB">
        <authorList>
            <consortium name="WormBaseParasite"/>
        </authorList>
    </citation>
    <scope>IDENTIFICATION</scope>
</reference>
<dbReference type="PROSITE" id="PS00237">
    <property type="entry name" value="G_PROTEIN_RECEP_F1_1"/>
    <property type="match status" value="1"/>
</dbReference>
<evidence type="ECO:0000256" key="5">
    <source>
        <dbReference type="SAM" id="Phobius"/>
    </source>
</evidence>
<dbReference type="InterPro" id="IPR000276">
    <property type="entry name" value="GPCR_Rhodpsn"/>
</dbReference>
<feature type="transmembrane region" description="Helical" evidence="5">
    <location>
        <begin position="249"/>
        <end position="274"/>
    </location>
</feature>
<protein>
    <submittedName>
        <fullName evidence="8">G_PROTEIN_RECEP_F1_2 domain-containing protein</fullName>
    </submittedName>
</protein>
<dbReference type="SUPFAM" id="SSF81321">
    <property type="entry name" value="Family A G protein-coupled receptor-like"/>
    <property type="match status" value="1"/>
</dbReference>
<dbReference type="PANTHER" id="PTHR46641:SF14">
    <property type="entry name" value="G-PROTEIN COUPLED RECEPTORS FAMILY 1 PROFILE DOMAIN-CONTAINING PROTEIN"/>
    <property type="match status" value="1"/>
</dbReference>
<sequence length="453" mass="50798">LPAEGLLAEMSGSTTIASQLQNSTTISPEHLANEDRLRLVIYIIDGYLTLLLVLIGSLFNVLSIFIFRRMNRGKFSLAQYYLVYNTTIFIIALKSFYNLLRNIIERVILLICQTVYLCNCLLIYCLPTLLYGDTQIKGFYSYVILISHAFSGPSYIASTWIVLALTIERYFALSKPLAYRAFATASRVRRILIGLLVAAFIFSFPRLFEYKPETKCAPVSLAMVDNSTNCYLTLVSTQLLQNETYWSVYHVWLIQIFVTIVPSMFILVLTLRISCSLHQAMQKRESLRAEKREPNASNNNSMKGEREPNVMLIMVILKFALSDPLPMAESALGAVAPEDSPAAAALIVSAANFLVALCSSINFLMFFASGRHFRRGFRRILCGENRVVNSPSSSTSDEARYYVAFFSFAFITLDYLPQSSLSSICTEICASLQIAHIESGSCNKSGFMDARDN</sequence>
<keyword evidence="2 5" id="KW-0812">Transmembrane</keyword>
<name>A0A183V3Y6_TOXCA</name>
<dbReference type="CDD" id="cd14978">
    <property type="entry name" value="7tmA_FMRFamide_R-like"/>
    <property type="match status" value="1"/>
</dbReference>
<evidence type="ECO:0000256" key="4">
    <source>
        <dbReference type="ARBA" id="ARBA00023136"/>
    </source>
</evidence>
<keyword evidence="7" id="KW-1185">Reference proteome</keyword>
<feature type="domain" description="G-protein coupled receptors family 1 profile" evidence="6">
    <location>
        <begin position="59"/>
        <end position="366"/>
    </location>
</feature>
<feature type="transmembrane region" description="Helical" evidence="5">
    <location>
        <begin position="342"/>
        <end position="368"/>
    </location>
</feature>
<feature type="transmembrane region" description="Helical" evidence="5">
    <location>
        <begin position="188"/>
        <end position="208"/>
    </location>
</feature>
<dbReference type="Proteomes" id="UP000050794">
    <property type="component" value="Unassembled WGS sequence"/>
</dbReference>
<evidence type="ECO:0000256" key="3">
    <source>
        <dbReference type="ARBA" id="ARBA00022989"/>
    </source>
</evidence>
<dbReference type="InterPro" id="IPR052954">
    <property type="entry name" value="GPCR-Ligand_Int"/>
</dbReference>
<dbReference type="WBParaSite" id="TCNE_0001545701-mRNA-1">
    <property type="protein sequence ID" value="TCNE_0001545701-mRNA-1"/>
    <property type="gene ID" value="TCNE_0001545701"/>
</dbReference>
<feature type="transmembrane region" description="Helical" evidence="5">
    <location>
        <begin position="142"/>
        <end position="167"/>
    </location>
</feature>
<feature type="transmembrane region" description="Helical" evidence="5">
    <location>
        <begin position="310"/>
        <end position="336"/>
    </location>
</feature>
<evidence type="ECO:0000259" key="6">
    <source>
        <dbReference type="PROSITE" id="PS50262"/>
    </source>
</evidence>
<keyword evidence="3 5" id="KW-1133">Transmembrane helix</keyword>
<dbReference type="PANTHER" id="PTHR46641">
    <property type="entry name" value="FMRFAMIDE RECEPTOR-RELATED"/>
    <property type="match status" value="1"/>
</dbReference>
<dbReference type="PROSITE" id="PS50262">
    <property type="entry name" value="G_PROTEIN_RECEP_F1_2"/>
    <property type="match status" value="1"/>
</dbReference>
<evidence type="ECO:0000313" key="7">
    <source>
        <dbReference type="Proteomes" id="UP000050794"/>
    </source>
</evidence>
<evidence type="ECO:0000256" key="2">
    <source>
        <dbReference type="ARBA" id="ARBA00022692"/>
    </source>
</evidence>